<dbReference type="OrthoDB" id="8190203at2759"/>
<dbReference type="Proteomes" id="UP001152888">
    <property type="component" value="Unassembled WGS sequence"/>
</dbReference>
<dbReference type="InterPro" id="IPR048366">
    <property type="entry name" value="TNP-like_GBD"/>
</dbReference>
<gene>
    <name evidence="3" type="ORF">ACAOBT_LOCUS1864</name>
</gene>
<accession>A0A9P0JNI5</accession>
<feature type="domain" description="Transposable element P transposase-like RNase H" evidence="1">
    <location>
        <begin position="98"/>
        <end position="228"/>
    </location>
</feature>
<name>A0A9P0JNI5_ACAOB</name>
<dbReference type="InterPro" id="IPR048365">
    <property type="entry name" value="TNP-like_RNaseH_N"/>
</dbReference>
<dbReference type="EMBL" id="CAKOFQ010006668">
    <property type="protein sequence ID" value="CAH1957049.1"/>
    <property type="molecule type" value="Genomic_DNA"/>
</dbReference>
<dbReference type="Pfam" id="PF21788">
    <property type="entry name" value="TNP-like_GBD"/>
    <property type="match status" value="1"/>
</dbReference>
<organism evidence="3 4">
    <name type="scientific">Acanthoscelides obtectus</name>
    <name type="common">Bean weevil</name>
    <name type="synonym">Bruchus obtectus</name>
    <dbReference type="NCBI Taxonomy" id="200917"/>
    <lineage>
        <taxon>Eukaryota</taxon>
        <taxon>Metazoa</taxon>
        <taxon>Ecdysozoa</taxon>
        <taxon>Arthropoda</taxon>
        <taxon>Hexapoda</taxon>
        <taxon>Insecta</taxon>
        <taxon>Pterygota</taxon>
        <taxon>Neoptera</taxon>
        <taxon>Endopterygota</taxon>
        <taxon>Coleoptera</taxon>
        <taxon>Polyphaga</taxon>
        <taxon>Cucujiformia</taxon>
        <taxon>Chrysomeloidea</taxon>
        <taxon>Chrysomelidae</taxon>
        <taxon>Bruchinae</taxon>
        <taxon>Bruchini</taxon>
        <taxon>Acanthoscelides</taxon>
    </lineage>
</organism>
<keyword evidence="4" id="KW-1185">Reference proteome</keyword>
<evidence type="ECO:0008006" key="5">
    <source>
        <dbReference type="Google" id="ProtNLM"/>
    </source>
</evidence>
<evidence type="ECO:0000259" key="1">
    <source>
        <dbReference type="Pfam" id="PF21787"/>
    </source>
</evidence>
<reference evidence="3" key="1">
    <citation type="submission" date="2022-03" db="EMBL/GenBank/DDBJ databases">
        <authorList>
            <person name="Sayadi A."/>
        </authorList>
    </citation>
    <scope>NUCLEOTIDE SEQUENCE</scope>
</reference>
<dbReference type="Pfam" id="PF21787">
    <property type="entry name" value="TNP-like_RNaseH_N"/>
    <property type="match status" value="1"/>
</dbReference>
<evidence type="ECO:0000259" key="2">
    <source>
        <dbReference type="Pfam" id="PF21788"/>
    </source>
</evidence>
<feature type="domain" description="Transposable element P transposase-like GTP-binding insertion" evidence="2">
    <location>
        <begin position="251"/>
        <end position="359"/>
    </location>
</feature>
<evidence type="ECO:0000313" key="3">
    <source>
        <dbReference type="EMBL" id="CAH1957049.1"/>
    </source>
</evidence>
<comment type="caution">
    <text evidence="3">The sequence shown here is derived from an EMBL/GenBank/DDBJ whole genome shotgun (WGS) entry which is preliminary data.</text>
</comment>
<sequence length="544" mass="63321">MSHQRQHQDLDIKTPADLDRLIVDMNRLKICKELKKLIVFLYERKIYEQDAISRDYLNFGLASYFILDADKYEHLFRNLQLLPTKILVQEIGSLVTFMPGLHNEVLELVEIKYEAFPNRARDVSLLVDELEITPEVIEFAGKCYGIVDDGVTRKYTPAKYVTKIWVKSLGAGFADPLAYYFTGQLATAEQLKKYIFDCITKLQAINLNVVVVNTKLRSNFWELSELLGIEPDKQSFKVENKEVVFIFDAPHMMCVTRNILQKYCLKMEDGGTTSWEHIKTFFVKESESGQKKTQLTKHHINPVNYDRTMSAIAIDVLSNTVYTEMKAYVESGNLPEEALATAQCINLFDRLFDMLNSRYEEAINEYASAFRGTRWQKQYLDKAVKFLEALKVFDNQGREKTGELKFIKAWLITIRGTKKVWEILKAKEYQYLLTSVLNSEELDVCFRTFRAIVRGNITPLDFIHLHSKTVRIRYFISRILMHLRNVDTPEYARLVYKRIPAVRHNLDTPTQSMQLSVREFREIKSRLEAVCDELGLSHIPIRIP</sequence>
<proteinExistence type="predicted"/>
<evidence type="ECO:0000313" key="4">
    <source>
        <dbReference type="Proteomes" id="UP001152888"/>
    </source>
</evidence>
<dbReference type="AlphaFoldDB" id="A0A9P0JNI5"/>
<protein>
    <recommendedName>
        <fullName evidence="5">Transposase</fullName>
    </recommendedName>
</protein>